<accession>A0A0M3I3Z0</accession>
<dbReference type="AlphaFoldDB" id="A0A0M3I3Z0"/>
<proteinExistence type="predicted"/>
<evidence type="ECO:0000313" key="2">
    <source>
        <dbReference type="WBParaSite" id="ALUE_0001142701-mRNA-1"/>
    </source>
</evidence>
<organism evidence="1 2">
    <name type="scientific">Ascaris lumbricoides</name>
    <name type="common">Giant roundworm</name>
    <dbReference type="NCBI Taxonomy" id="6252"/>
    <lineage>
        <taxon>Eukaryota</taxon>
        <taxon>Metazoa</taxon>
        <taxon>Ecdysozoa</taxon>
        <taxon>Nematoda</taxon>
        <taxon>Chromadorea</taxon>
        <taxon>Rhabditida</taxon>
        <taxon>Spirurina</taxon>
        <taxon>Ascaridomorpha</taxon>
        <taxon>Ascaridoidea</taxon>
        <taxon>Ascarididae</taxon>
        <taxon>Ascaris</taxon>
    </lineage>
</organism>
<dbReference type="Proteomes" id="UP000036681">
    <property type="component" value="Unplaced"/>
</dbReference>
<reference evidence="2" key="1">
    <citation type="submission" date="2017-02" db="UniProtKB">
        <authorList>
            <consortium name="WormBaseParasite"/>
        </authorList>
    </citation>
    <scope>IDENTIFICATION</scope>
</reference>
<protein>
    <submittedName>
        <fullName evidence="2">Transposase</fullName>
    </submittedName>
</protein>
<sequence length="111" mass="12612">MRGQIQAHRYDVRERVRLRRTAFLYVNGTLGINVSVLTNANFGAAAPSECGRHADATSSRFRRSEVVERVCERAGERRSIRSDNEADGVCRFSAIKGTRKRHRPQHAYPLN</sequence>
<dbReference type="WBParaSite" id="ALUE_0001142701-mRNA-1">
    <property type="protein sequence ID" value="ALUE_0001142701-mRNA-1"/>
    <property type="gene ID" value="ALUE_0001142701"/>
</dbReference>
<name>A0A0M3I3Z0_ASCLU</name>
<keyword evidence="1" id="KW-1185">Reference proteome</keyword>
<evidence type="ECO:0000313" key="1">
    <source>
        <dbReference type="Proteomes" id="UP000036681"/>
    </source>
</evidence>